<dbReference type="STRING" id="670386.D3BQ74"/>
<feature type="region of interest" description="Disordered" evidence="7">
    <location>
        <begin position="420"/>
        <end position="444"/>
    </location>
</feature>
<dbReference type="Pfam" id="PF00692">
    <property type="entry name" value="dUTPase"/>
    <property type="match status" value="1"/>
</dbReference>
<evidence type="ECO:0000259" key="9">
    <source>
        <dbReference type="Pfam" id="PF14528"/>
    </source>
</evidence>
<evidence type="ECO:0000256" key="5">
    <source>
        <dbReference type="ARBA" id="ARBA00022801"/>
    </source>
</evidence>
<dbReference type="InterPro" id="IPR033704">
    <property type="entry name" value="dUTPase_trimeric"/>
</dbReference>
<name>D3BQ74_HETP5</name>
<dbReference type="CDD" id="cd07557">
    <property type="entry name" value="trimeric_dUTPase"/>
    <property type="match status" value="1"/>
</dbReference>
<reference evidence="10 11" key="1">
    <citation type="journal article" date="2011" name="Genome Res.">
        <title>Phylogeny-wide analysis of social amoeba genomes highlights ancient origins for complex intercellular communication.</title>
        <authorList>
            <person name="Heidel A.J."/>
            <person name="Lawal H.M."/>
            <person name="Felder M."/>
            <person name="Schilde C."/>
            <person name="Helps N.R."/>
            <person name="Tunggal B."/>
            <person name="Rivero F."/>
            <person name="John U."/>
            <person name="Schleicher M."/>
            <person name="Eichinger L."/>
            <person name="Platzer M."/>
            <person name="Noegel A.A."/>
            <person name="Schaap P."/>
            <person name="Gloeckner G."/>
        </authorList>
    </citation>
    <scope>NUCLEOTIDE SEQUENCE [LARGE SCALE GENOMIC DNA]</scope>
    <source>
        <strain evidence="11">ATCC 26659 / Pp 5 / PN500</strain>
    </source>
</reference>
<evidence type="ECO:0000256" key="6">
    <source>
        <dbReference type="ARBA" id="ARBA00023080"/>
    </source>
</evidence>
<evidence type="ECO:0000259" key="8">
    <source>
        <dbReference type="Pfam" id="PF00692"/>
    </source>
</evidence>
<dbReference type="AlphaFoldDB" id="D3BQ74"/>
<dbReference type="Gene3D" id="3.10.28.10">
    <property type="entry name" value="Homing endonucleases"/>
    <property type="match status" value="1"/>
</dbReference>
<dbReference type="OMA" id="FQMIPRP"/>
<evidence type="ECO:0000256" key="2">
    <source>
        <dbReference type="ARBA" id="ARBA00005588"/>
    </source>
</evidence>
<evidence type="ECO:0000256" key="7">
    <source>
        <dbReference type="SAM" id="MobiDB-lite"/>
    </source>
</evidence>
<comment type="caution">
    <text evidence="10">The sequence shown here is derived from an EMBL/GenBank/DDBJ whole genome shotgun (WGS) entry which is preliminary data.</text>
</comment>
<sequence length="444" mass="48420">MTILSNTTGLSIGSHIKVRVECDSKVSDKCRNQYEMPHKDTVLFRANHSGKIICIHCSRASVGTKQAVVNPNCSFDESLLSTLDSEAKAYLLGWFASVGVIGDDGQSITIETNRTEEACIQQLRDIVCPEIPVIHKSSNDELLSVTFTSKQMTSDVCAHLQLKDVASKSSSMVLPQFSTKTVALAFVRGFFDGEGSLVQRESCSPIVSLSCKSSQMLKSMAELVDVPHTVGEDLSTMQWSGVNALDFLGKIYDGSKYHHQSKYNKYMDLCVWCPAANNNTLGVRDDPMFTVSRTSPDAVIPSKSRASDSGYDLTVIKTVRAFNSVTTLYDTCIKVRPPPGFYMDVVPRSSLSKSGYMLANSVGIIDRAYVGSIMIALTKVDPNAPDIQLPFCGFQMIPRPIIHFQVVEVTADMLEDTGRGAGGFGSTEERAKNNGVFTPPNATN</sequence>
<dbReference type="GeneID" id="31365528"/>
<dbReference type="GO" id="GO:0006226">
    <property type="term" value="P:dUMP biosynthetic process"/>
    <property type="evidence" value="ECO:0007669"/>
    <property type="project" value="UniProtKB-UniPathway"/>
</dbReference>
<dbReference type="RefSeq" id="XP_020428426.1">
    <property type="nucleotide sequence ID" value="XM_020580841.1"/>
</dbReference>
<dbReference type="InterPro" id="IPR036157">
    <property type="entry name" value="dUTPase-like_sf"/>
</dbReference>
<dbReference type="SUPFAM" id="SSF51283">
    <property type="entry name" value="dUTPase-like"/>
    <property type="match status" value="1"/>
</dbReference>
<protein>
    <recommendedName>
        <fullName evidence="4">dUTP diphosphatase</fullName>
        <ecNumber evidence="4">3.6.1.23</ecNumber>
    </recommendedName>
</protein>
<dbReference type="Pfam" id="PF14528">
    <property type="entry name" value="LAGLIDADG_3"/>
    <property type="match status" value="1"/>
</dbReference>
<comment type="pathway">
    <text evidence="1">Pyrimidine metabolism; dUMP biosynthesis; dUMP from dCTP (dUTP route): step 2/2.</text>
</comment>
<proteinExistence type="inferred from homology"/>
<dbReference type="InParanoid" id="D3BQ74"/>
<evidence type="ECO:0000256" key="4">
    <source>
        <dbReference type="ARBA" id="ARBA00012379"/>
    </source>
</evidence>
<dbReference type="GO" id="GO:0046081">
    <property type="term" value="P:dUTP catabolic process"/>
    <property type="evidence" value="ECO:0007669"/>
    <property type="project" value="InterPro"/>
</dbReference>
<dbReference type="Gene3D" id="2.70.40.10">
    <property type="match status" value="1"/>
</dbReference>
<comment type="similarity">
    <text evidence="2">Belongs to the LAGLIDADG endonuclease family.</text>
</comment>
<keyword evidence="6" id="KW-0546">Nucleotide metabolism</keyword>
<dbReference type="InterPro" id="IPR008181">
    <property type="entry name" value="dUTPase"/>
</dbReference>
<keyword evidence="5" id="KW-0378">Hydrolase</keyword>
<dbReference type="GO" id="GO:0004170">
    <property type="term" value="F:dUTP diphosphatase activity"/>
    <property type="evidence" value="ECO:0007669"/>
    <property type="project" value="UniProtKB-EC"/>
</dbReference>
<dbReference type="EC" id="3.6.1.23" evidence="4"/>
<evidence type="ECO:0000313" key="10">
    <source>
        <dbReference type="EMBL" id="EFA76294.1"/>
    </source>
</evidence>
<dbReference type="UniPathway" id="UPA00610">
    <property type="reaction ID" value="UER00666"/>
</dbReference>
<dbReference type="Proteomes" id="UP000001396">
    <property type="component" value="Unassembled WGS sequence"/>
</dbReference>
<dbReference type="GO" id="GO:0000287">
    <property type="term" value="F:magnesium ion binding"/>
    <property type="evidence" value="ECO:0007669"/>
    <property type="project" value="InterPro"/>
</dbReference>
<dbReference type="InterPro" id="IPR029054">
    <property type="entry name" value="dUTPase-like"/>
</dbReference>
<dbReference type="PANTHER" id="PTHR11241">
    <property type="entry name" value="DEOXYURIDINE 5'-TRIPHOSPHATE NUCLEOTIDOHYDROLASE"/>
    <property type="match status" value="1"/>
</dbReference>
<feature type="domain" description="Homing endonuclease LAGLIDADG" evidence="9">
    <location>
        <begin position="182"/>
        <end position="223"/>
    </location>
</feature>
<dbReference type="PANTHER" id="PTHR11241:SF0">
    <property type="entry name" value="DEOXYURIDINE 5'-TRIPHOSPHATE NUCLEOTIDOHYDROLASE"/>
    <property type="match status" value="1"/>
</dbReference>
<dbReference type="GO" id="GO:0004519">
    <property type="term" value="F:endonuclease activity"/>
    <property type="evidence" value="ECO:0007669"/>
    <property type="project" value="InterPro"/>
</dbReference>
<dbReference type="InterPro" id="IPR027434">
    <property type="entry name" value="Homing_endonucl"/>
</dbReference>
<evidence type="ECO:0000256" key="1">
    <source>
        <dbReference type="ARBA" id="ARBA00005142"/>
    </source>
</evidence>
<dbReference type="InterPro" id="IPR004860">
    <property type="entry name" value="LAGLIDADG_dom"/>
</dbReference>
<evidence type="ECO:0000256" key="3">
    <source>
        <dbReference type="ARBA" id="ARBA00006581"/>
    </source>
</evidence>
<feature type="domain" description="dUTPase-like" evidence="8">
    <location>
        <begin position="298"/>
        <end position="427"/>
    </location>
</feature>
<dbReference type="EMBL" id="ADBJ01000047">
    <property type="protein sequence ID" value="EFA76294.1"/>
    <property type="molecule type" value="Genomic_DNA"/>
</dbReference>
<gene>
    <name evidence="10" type="primary">dut</name>
    <name evidence="10" type="ORF">PPL_10057</name>
</gene>
<organism evidence="10 11">
    <name type="scientific">Heterostelium pallidum (strain ATCC 26659 / Pp 5 / PN500)</name>
    <name type="common">Cellular slime mold</name>
    <name type="synonym">Polysphondylium pallidum</name>
    <dbReference type="NCBI Taxonomy" id="670386"/>
    <lineage>
        <taxon>Eukaryota</taxon>
        <taxon>Amoebozoa</taxon>
        <taxon>Evosea</taxon>
        <taxon>Eumycetozoa</taxon>
        <taxon>Dictyostelia</taxon>
        <taxon>Acytosteliales</taxon>
        <taxon>Acytosteliaceae</taxon>
        <taxon>Heterostelium</taxon>
    </lineage>
</organism>
<accession>D3BQ74</accession>
<keyword evidence="11" id="KW-1185">Reference proteome</keyword>
<evidence type="ECO:0000313" key="11">
    <source>
        <dbReference type="Proteomes" id="UP000001396"/>
    </source>
</evidence>
<comment type="similarity">
    <text evidence="3">Belongs to the dUTPase family.</text>
</comment>